<reference evidence="2" key="1">
    <citation type="journal article" date="2017" name="Med. Chem. Commun.">
        <title>Nonomuraea sp. ATCC 55076 harbours the largest actinomycete chromosome to date and the kistamicin biosynthetic gene cluster.</title>
        <authorList>
            <person name="Nazari B."/>
            <person name="Forneris C.C."/>
            <person name="Gibson M.I."/>
            <person name="Moon K."/>
            <person name="Schramma K.R."/>
            <person name="Seyedsayamdost M.R."/>
        </authorList>
    </citation>
    <scope>NUCLEOTIDE SEQUENCE [LARGE SCALE GENOMIC DNA]</scope>
    <source>
        <strain evidence="2">ATCC 55076</strain>
    </source>
</reference>
<evidence type="ECO:0000313" key="1">
    <source>
        <dbReference type="EMBL" id="AQZ63415.1"/>
    </source>
</evidence>
<dbReference type="EMBL" id="CP017717">
    <property type="protein sequence ID" value="AQZ63415.1"/>
    <property type="molecule type" value="Genomic_DNA"/>
</dbReference>
<gene>
    <name evidence="1" type="ORF">BKM31_19840</name>
</gene>
<dbReference type="Proteomes" id="UP000190797">
    <property type="component" value="Chromosome"/>
</dbReference>
<dbReference type="AlphaFoldDB" id="A0A1U9ZZN9"/>
<evidence type="ECO:0000313" key="2">
    <source>
        <dbReference type="Proteomes" id="UP000190797"/>
    </source>
</evidence>
<name>A0A1U9ZZN9_9ACTN</name>
<dbReference type="STRING" id="1909395.BKM31_19840"/>
<accession>A0A1U9ZZN9</accession>
<dbReference type="KEGG" id="noa:BKM31_19840"/>
<dbReference type="OrthoDB" id="3447380at2"/>
<sequence>MAQALRAEECDGVLDLVEIIPEVVHLGSEPVKAVFHVSVSGPTSVSARLVTPDGSVVNLRPGGERGDPDWYPSYVFRPEEQVGRWVLQVDAETDTAELDFEVRWDPERPRFRTRIIGFEAAPLEIDEGQSPQVRGQAQFFTDGRWVPFAGQVVLIAFRPDDDTEWIHLGRTVTDRDGTFTTDFSPDTSGTVRPELSLGYQEVRELHVTVHHHSDAVCGKPKIKTLHTPLRYRHRVYVKVDGLPATTGKVEIFASSLGKAGEGICPNLDGWYVIYTQHHSGHRWRAHLVNTPSDWSGWTDVIP</sequence>
<dbReference type="RefSeq" id="WP_080039592.1">
    <property type="nucleotide sequence ID" value="NZ_CP017717.1"/>
</dbReference>
<protein>
    <submittedName>
        <fullName evidence="1">Uncharacterized protein</fullName>
    </submittedName>
</protein>
<organism evidence="1 2">
    <name type="scientific">[Actinomadura] parvosata subsp. kistnae</name>
    <dbReference type="NCBI Taxonomy" id="1909395"/>
    <lineage>
        <taxon>Bacteria</taxon>
        <taxon>Bacillati</taxon>
        <taxon>Actinomycetota</taxon>
        <taxon>Actinomycetes</taxon>
        <taxon>Streptosporangiales</taxon>
        <taxon>Streptosporangiaceae</taxon>
        <taxon>Nonomuraea</taxon>
    </lineage>
</organism>
<keyword evidence="2" id="KW-1185">Reference proteome</keyword>
<proteinExistence type="predicted"/>